<dbReference type="InterPro" id="IPR011852">
    <property type="entry name" value="TRAP_TAXI"/>
</dbReference>
<evidence type="ECO:0000313" key="3">
    <source>
        <dbReference type="Proteomes" id="UP000886689"/>
    </source>
</evidence>
<dbReference type="Gene3D" id="3.40.190.10">
    <property type="entry name" value="Periplasmic binding protein-like II"/>
    <property type="match status" value="2"/>
</dbReference>
<dbReference type="EMBL" id="JADJUC010000007">
    <property type="protein sequence ID" value="MBK8524237.1"/>
    <property type="molecule type" value="Genomic_DNA"/>
</dbReference>
<keyword evidence="1" id="KW-0472">Membrane</keyword>
<evidence type="ECO:0000313" key="2">
    <source>
        <dbReference type="EMBL" id="MBK8524237.1"/>
    </source>
</evidence>
<feature type="transmembrane region" description="Helical" evidence="1">
    <location>
        <begin position="12"/>
        <end position="37"/>
    </location>
</feature>
<sequence>MGEKLRSGLLSFRDLLATAWPIIAIVSIGFAVAYQFVEPAPPRKLSIATGADSGAYYAFAKRYAAILEKSGVTLEIKTSAGSIENLQRLKTGEVDVAFMQGGILPPGQGQDESDTTLLSLGSMYYEPVWVFYRGNQPFTRLHELAGKRIAIGAEGSGVRGLALQLLEANEIQLNANLKPYAGLDAAEALQQGWVDAAFVIAAPEAPVVQVLLRSPGVNVMSFSQAEAYTRRFPFLTRVTLPRGVVDLVRDWPPRNTTMLAATANLVVSDDLHPALVSLLLEATSEVHGKSGFFQRTGDFPAYLDTSFELSPAAKRYMDSGPPFLQRFLPFWAAVFVDRTVIMLLPLIALMVPLMRIAPAVYTWRIRSKVFRLYGELKFLENDVRQHYDAARHDEYFEHLDRIEDEANNRSVPLAFTDLVYTLREHINLVRRQLVRFEKSREAAVLPETEEEKGAQEKT</sequence>
<dbReference type="SUPFAM" id="SSF53850">
    <property type="entry name" value="Periplasmic binding protein-like II"/>
    <property type="match status" value="1"/>
</dbReference>
<evidence type="ECO:0000256" key="1">
    <source>
        <dbReference type="SAM" id="Phobius"/>
    </source>
</evidence>
<accession>A0A9D7K417</accession>
<dbReference type="NCBIfam" id="TIGR02122">
    <property type="entry name" value="TRAP_TAXI"/>
    <property type="match status" value="1"/>
</dbReference>
<dbReference type="Proteomes" id="UP000886689">
    <property type="component" value="Unassembled WGS sequence"/>
</dbReference>
<gene>
    <name evidence="2" type="ORF">IPL58_08965</name>
</gene>
<reference evidence="2" key="1">
    <citation type="submission" date="2020-10" db="EMBL/GenBank/DDBJ databases">
        <title>Connecting structure to function with the recovery of over 1000 high-quality activated sludge metagenome-assembled genomes encoding full-length rRNA genes using long-read sequencing.</title>
        <authorList>
            <person name="Singleton C.M."/>
            <person name="Petriglieri F."/>
            <person name="Kristensen J.M."/>
            <person name="Kirkegaard R.H."/>
            <person name="Michaelsen T.Y."/>
            <person name="Andersen M.H."/>
            <person name="Karst S.M."/>
            <person name="Dueholm M.S."/>
            <person name="Nielsen P.H."/>
            <person name="Albertsen M."/>
        </authorList>
    </citation>
    <scope>NUCLEOTIDE SEQUENCE</scope>
    <source>
        <strain evidence="2">Hirt_18-Q3-R61-65_BATAC.395</strain>
    </source>
</reference>
<keyword evidence="1" id="KW-0812">Transmembrane</keyword>
<proteinExistence type="predicted"/>
<organism evidence="2 3">
    <name type="scientific">Candidatus Proximibacter danicus</name>
    <dbReference type="NCBI Taxonomy" id="2954365"/>
    <lineage>
        <taxon>Bacteria</taxon>
        <taxon>Pseudomonadati</taxon>
        <taxon>Pseudomonadota</taxon>
        <taxon>Betaproteobacteria</taxon>
        <taxon>Candidatus Proximibacter</taxon>
    </lineage>
</organism>
<keyword evidence="1" id="KW-1133">Transmembrane helix</keyword>
<comment type="caution">
    <text evidence="2">The sequence shown here is derived from an EMBL/GenBank/DDBJ whole genome shotgun (WGS) entry which is preliminary data.</text>
</comment>
<dbReference type="PANTHER" id="PTHR42941">
    <property type="entry name" value="SLL1037 PROTEIN"/>
    <property type="match status" value="1"/>
</dbReference>
<name>A0A9D7K417_9PROT</name>
<feature type="transmembrane region" description="Helical" evidence="1">
    <location>
        <begin position="340"/>
        <end position="363"/>
    </location>
</feature>
<dbReference type="AlphaFoldDB" id="A0A9D7K417"/>
<protein>
    <submittedName>
        <fullName evidence="2">TAXI family TRAP transporter solute-binding subunit</fullName>
    </submittedName>
</protein>
<dbReference type="PANTHER" id="PTHR42941:SF1">
    <property type="entry name" value="SLL1037 PROTEIN"/>
    <property type="match status" value="1"/>
</dbReference>
<dbReference type="Pfam" id="PF16868">
    <property type="entry name" value="NMT1_3"/>
    <property type="match status" value="1"/>
</dbReference>